<comment type="cofactor">
    <cofactor evidence="2 9">
        <name>Mg(2+)</name>
        <dbReference type="ChEBI" id="CHEBI:18420"/>
    </cofactor>
</comment>
<keyword evidence="8 9" id="KW-0289">Folate biosynthesis</keyword>
<organism evidence="11 12">
    <name type="scientific">Apibacter muscae</name>
    <dbReference type="NCBI Taxonomy" id="2509004"/>
    <lineage>
        <taxon>Bacteria</taxon>
        <taxon>Pseudomonadati</taxon>
        <taxon>Bacteroidota</taxon>
        <taxon>Flavobacteriia</taxon>
        <taxon>Flavobacteriales</taxon>
        <taxon>Weeksellaceae</taxon>
        <taxon>Apibacter</taxon>
    </lineage>
</organism>
<name>A0A563D9P1_9FLAO</name>
<comment type="similarity">
    <text evidence="9">Belongs to the DHPS family.</text>
</comment>
<dbReference type="AlphaFoldDB" id="A0A563D9P1"/>
<dbReference type="OrthoDB" id="9811744at2"/>
<keyword evidence="7 9" id="KW-0460">Magnesium</keyword>
<dbReference type="Proteomes" id="UP000319499">
    <property type="component" value="Unassembled WGS sequence"/>
</dbReference>
<dbReference type="SUPFAM" id="SSF51717">
    <property type="entry name" value="Dihydropteroate synthetase-like"/>
    <property type="match status" value="1"/>
</dbReference>
<comment type="catalytic activity">
    <reaction evidence="1">
        <text>(7,8-dihydropterin-6-yl)methyl diphosphate + 4-aminobenzoate = 7,8-dihydropteroate + diphosphate</text>
        <dbReference type="Rhea" id="RHEA:19949"/>
        <dbReference type="ChEBI" id="CHEBI:17836"/>
        <dbReference type="ChEBI" id="CHEBI:17839"/>
        <dbReference type="ChEBI" id="CHEBI:33019"/>
        <dbReference type="ChEBI" id="CHEBI:72950"/>
        <dbReference type="EC" id="2.5.1.15"/>
    </reaction>
</comment>
<evidence type="ECO:0000256" key="2">
    <source>
        <dbReference type="ARBA" id="ARBA00001946"/>
    </source>
</evidence>
<keyword evidence="6 9" id="KW-0479">Metal-binding</keyword>
<sequence>MKYYIQGEKVNLNKPKVAGILNLTEDSFFDGGCYDTEKKALLQVEKLISEGADFLDIGGQSTRPGSKFITADEELKRVIPIIKIIKKEYPKIKLSIDTFWSKVANESVQEGVCMINDVSGGTLDPQMLPTIGRLKVPYVLMHMRGTPQTMNQYTKYENLVENVVQYFEEKIKEAKNFGIENLFLDPGFGFSKTLEQNYELLNQLDQLKKFNLPIYIGISRKKMIYETLNISVNEALVGTSALHLYALLQGANVLRVHDVKEAKQMIILAKQIKSN</sequence>
<dbReference type="RefSeq" id="WP_146293157.1">
    <property type="nucleotide sequence ID" value="NZ_SELH01000025.1"/>
</dbReference>
<evidence type="ECO:0000256" key="3">
    <source>
        <dbReference type="ARBA" id="ARBA00004763"/>
    </source>
</evidence>
<dbReference type="PANTHER" id="PTHR20941:SF1">
    <property type="entry name" value="FOLIC ACID SYNTHESIS PROTEIN FOL1"/>
    <property type="match status" value="1"/>
</dbReference>
<evidence type="ECO:0000256" key="6">
    <source>
        <dbReference type="ARBA" id="ARBA00022723"/>
    </source>
</evidence>
<comment type="caution">
    <text evidence="11">The sequence shown here is derived from an EMBL/GenBank/DDBJ whole genome shotgun (WGS) entry which is preliminary data.</text>
</comment>
<protein>
    <recommendedName>
        <fullName evidence="4 9">Dihydropteroate synthase</fullName>
        <shortName evidence="9">DHPS</shortName>
        <ecNumber evidence="4 9">2.5.1.15</ecNumber>
    </recommendedName>
    <alternativeName>
        <fullName evidence="9">Dihydropteroate pyrophosphorylase</fullName>
    </alternativeName>
</protein>
<dbReference type="EMBL" id="SELH01000025">
    <property type="protein sequence ID" value="TWP26663.1"/>
    <property type="molecule type" value="Genomic_DNA"/>
</dbReference>
<evidence type="ECO:0000259" key="10">
    <source>
        <dbReference type="PROSITE" id="PS50972"/>
    </source>
</evidence>
<reference evidence="11 12" key="1">
    <citation type="submission" date="2019-02" db="EMBL/GenBank/DDBJ databases">
        <title>Apibacter muscae sp. nov.: a novel member of the house fly microbiota.</title>
        <authorList>
            <person name="Park R."/>
        </authorList>
    </citation>
    <scope>NUCLEOTIDE SEQUENCE [LARGE SCALE GENOMIC DNA]</scope>
    <source>
        <strain evidence="11 12">AL1</strain>
    </source>
</reference>
<evidence type="ECO:0000313" key="12">
    <source>
        <dbReference type="Proteomes" id="UP000319499"/>
    </source>
</evidence>
<dbReference type="GO" id="GO:0046656">
    <property type="term" value="P:folic acid biosynthetic process"/>
    <property type="evidence" value="ECO:0007669"/>
    <property type="project" value="UniProtKB-KW"/>
</dbReference>
<dbReference type="InterPro" id="IPR000489">
    <property type="entry name" value="Pterin-binding_dom"/>
</dbReference>
<proteinExistence type="inferred from homology"/>
<comment type="function">
    <text evidence="9">Catalyzes the condensation of para-aminobenzoate (pABA) with 6-hydroxymethyl-7,8-dihydropterin diphosphate (DHPt-PP) to form 7,8-dihydropteroate (H2Pte), the immediate precursor of folate derivatives.</text>
</comment>
<evidence type="ECO:0000313" key="11">
    <source>
        <dbReference type="EMBL" id="TWP26663.1"/>
    </source>
</evidence>
<dbReference type="PROSITE" id="PS50972">
    <property type="entry name" value="PTERIN_BINDING"/>
    <property type="match status" value="1"/>
</dbReference>
<evidence type="ECO:0000256" key="8">
    <source>
        <dbReference type="ARBA" id="ARBA00022909"/>
    </source>
</evidence>
<dbReference type="PANTHER" id="PTHR20941">
    <property type="entry name" value="FOLATE SYNTHESIS PROTEINS"/>
    <property type="match status" value="1"/>
</dbReference>
<evidence type="ECO:0000256" key="1">
    <source>
        <dbReference type="ARBA" id="ARBA00000012"/>
    </source>
</evidence>
<comment type="pathway">
    <text evidence="3 9">Cofactor biosynthesis; tetrahydrofolate biosynthesis; 7,8-dihydrofolate from 2-amino-4-hydroxy-6-hydroxymethyl-7,8-dihydropteridine diphosphate and 4-aminobenzoate: step 1/2.</text>
</comment>
<evidence type="ECO:0000256" key="5">
    <source>
        <dbReference type="ARBA" id="ARBA00022679"/>
    </source>
</evidence>
<dbReference type="GO" id="GO:0005829">
    <property type="term" value="C:cytosol"/>
    <property type="evidence" value="ECO:0007669"/>
    <property type="project" value="TreeGrafter"/>
</dbReference>
<evidence type="ECO:0000256" key="7">
    <source>
        <dbReference type="ARBA" id="ARBA00022842"/>
    </source>
</evidence>
<dbReference type="PROSITE" id="PS00792">
    <property type="entry name" value="DHPS_1"/>
    <property type="match status" value="1"/>
</dbReference>
<dbReference type="UniPathway" id="UPA00077">
    <property type="reaction ID" value="UER00156"/>
</dbReference>
<keyword evidence="12" id="KW-1185">Reference proteome</keyword>
<dbReference type="CDD" id="cd00739">
    <property type="entry name" value="DHPS"/>
    <property type="match status" value="1"/>
</dbReference>
<evidence type="ECO:0000256" key="9">
    <source>
        <dbReference type="RuleBase" id="RU361205"/>
    </source>
</evidence>
<accession>A0A563D9P1</accession>
<keyword evidence="5 9" id="KW-0808">Transferase</keyword>
<gene>
    <name evidence="11" type="primary">folP</name>
    <name evidence="11" type="ORF">ETU09_08855</name>
</gene>
<feature type="domain" description="Pterin-binding" evidence="10">
    <location>
        <begin position="15"/>
        <end position="267"/>
    </location>
</feature>
<dbReference type="GO" id="GO:0046872">
    <property type="term" value="F:metal ion binding"/>
    <property type="evidence" value="ECO:0007669"/>
    <property type="project" value="UniProtKB-KW"/>
</dbReference>
<dbReference type="Pfam" id="PF00809">
    <property type="entry name" value="Pterin_bind"/>
    <property type="match status" value="1"/>
</dbReference>
<dbReference type="EC" id="2.5.1.15" evidence="4 9"/>
<dbReference type="InterPro" id="IPR006390">
    <property type="entry name" value="DHP_synth_dom"/>
</dbReference>
<evidence type="ECO:0000256" key="4">
    <source>
        <dbReference type="ARBA" id="ARBA00012458"/>
    </source>
</evidence>
<dbReference type="GO" id="GO:0046654">
    <property type="term" value="P:tetrahydrofolate biosynthetic process"/>
    <property type="evidence" value="ECO:0007669"/>
    <property type="project" value="UniProtKB-UniPathway"/>
</dbReference>
<dbReference type="InterPro" id="IPR045031">
    <property type="entry name" value="DHP_synth-like"/>
</dbReference>
<dbReference type="InterPro" id="IPR011005">
    <property type="entry name" value="Dihydropteroate_synth-like_sf"/>
</dbReference>
<dbReference type="NCBIfam" id="TIGR01496">
    <property type="entry name" value="DHPS"/>
    <property type="match status" value="1"/>
</dbReference>
<dbReference type="Gene3D" id="3.20.20.20">
    <property type="entry name" value="Dihydropteroate synthase-like"/>
    <property type="match status" value="1"/>
</dbReference>
<dbReference type="GO" id="GO:0004156">
    <property type="term" value="F:dihydropteroate synthase activity"/>
    <property type="evidence" value="ECO:0007669"/>
    <property type="project" value="UniProtKB-EC"/>
</dbReference>